<sequence length="316" mass="36623">MNSKQTEAGIIPRKQNDELLKGVFEENFPDFLHFMYPNAKELFDFDRGFSFKDKELFKIIPDRERSDGKRIADLLAKVYLKDGTEKWIMVHTEIEGGNSSDFAHRIFQYHYRIRDKFDVPVETIAVFTGDRKQHRPCEYLEQGIHSSIHFKYLSYQIFDNSATELLDRDNIFAYIVVACQKALQEGKVPEEELAADRSTIVRALLASKKYDKERIMHFLFFLKSFIFIQDETINNKFDSYIYQVSGGAINMGVIEIIKKQEREAGMSAGIEKGRLEERAKLKVEKRVIALELKKMALPIADIAKATGLSIEEIEKL</sequence>
<comment type="caution">
    <text evidence="1">The sequence shown here is derived from an EMBL/GenBank/DDBJ whole genome shotgun (WGS) entry which is preliminary data.</text>
</comment>
<protein>
    <recommendedName>
        <fullName evidence="3">Transposase/invertase (TIGR01784 family)</fullName>
    </recommendedName>
</protein>
<dbReference type="RefSeq" id="WP_346583389.1">
    <property type="nucleotide sequence ID" value="NZ_JBDJNQ010000018.1"/>
</dbReference>
<evidence type="ECO:0008006" key="3">
    <source>
        <dbReference type="Google" id="ProtNLM"/>
    </source>
</evidence>
<dbReference type="EMBL" id="JBDJNQ010000018">
    <property type="protein sequence ID" value="MEN5380509.1"/>
    <property type="molecule type" value="Genomic_DNA"/>
</dbReference>
<proteinExistence type="predicted"/>
<name>A0ABV0C0Z9_9SPHI</name>
<evidence type="ECO:0000313" key="2">
    <source>
        <dbReference type="Proteomes" id="UP001409291"/>
    </source>
</evidence>
<organism evidence="1 2">
    <name type="scientific">Sphingobacterium kitahiroshimense</name>
    <dbReference type="NCBI Taxonomy" id="470446"/>
    <lineage>
        <taxon>Bacteria</taxon>
        <taxon>Pseudomonadati</taxon>
        <taxon>Bacteroidota</taxon>
        <taxon>Sphingobacteriia</taxon>
        <taxon>Sphingobacteriales</taxon>
        <taxon>Sphingobacteriaceae</taxon>
        <taxon>Sphingobacterium</taxon>
    </lineage>
</organism>
<evidence type="ECO:0000313" key="1">
    <source>
        <dbReference type="EMBL" id="MEN5380509.1"/>
    </source>
</evidence>
<dbReference type="Proteomes" id="UP001409291">
    <property type="component" value="Unassembled WGS sequence"/>
</dbReference>
<gene>
    <name evidence="1" type="ORF">ABE541_24835</name>
</gene>
<reference evidence="1 2" key="1">
    <citation type="submission" date="2024-04" db="EMBL/GenBank/DDBJ databases">
        <title>WGS of bacteria from Torrens River.</title>
        <authorList>
            <person name="Wyrsch E.R."/>
            <person name="Drigo B."/>
        </authorList>
    </citation>
    <scope>NUCLEOTIDE SEQUENCE [LARGE SCALE GENOMIC DNA]</scope>
    <source>
        <strain evidence="1 2">TWI391</strain>
    </source>
</reference>
<accession>A0ABV0C0Z9</accession>
<keyword evidence="2" id="KW-1185">Reference proteome</keyword>